<reference evidence="1 2" key="1">
    <citation type="submission" date="2023-10" db="EMBL/GenBank/DDBJ databases">
        <title>A novel Glycoside Hydrolase 43-Like Enzyme from Clostrdium boliviensis is an Endo-xylanase, and a Candidate for Xylooligosaccharides Production from Different Xylan Substrates.</title>
        <authorList>
            <person name="Alvarez M.T."/>
            <person name="Rocabado-Villegas L.R."/>
            <person name="Salas-Veizaga D.M."/>
            <person name="Linares-Pasten J.A."/>
            <person name="Gudmundsdottir E.E."/>
            <person name="Hreggvidsson G.O."/>
            <person name="Adlercreutz P."/>
            <person name="Nordberg Karlsson E."/>
        </authorList>
    </citation>
    <scope>NUCLEOTIDE SEQUENCE [LARGE SCALE GENOMIC DNA]</scope>
    <source>
        <strain evidence="1 2">E-1</strain>
    </source>
</reference>
<sequence>MNISYRTELLSYFKEQADSWRTKADLFSEFPVIHANALRNAGVFERTAAKLTGVRILNNKVPKELQAKQEQQRQITINTVLGAISELRAEGHQLTIKNLMEYSGLSRSVFVKKHIRDVLVSQGIATEKESGSSQIKSKASYGYALKQKLEKRNDRFFCLRKKE</sequence>
<name>A0ABU4GKW1_9CLOT</name>
<dbReference type="EMBL" id="JAWONS010000124">
    <property type="protein sequence ID" value="MDW2797625.1"/>
    <property type="molecule type" value="Genomic_DNA"/>
</dbReference>
<gene>
    <name evidence="1" type="ORF">RZO55_08555</name>
</gene>
<accession>A0ABU4GKW1</accession>
<proteinExistence type="predicted"/>
<protein>
    <submittedName>
        <fullName evidence="1">DUF6262 family protein</fullName>
    </submittedName>
</protein>
<dbReference type="RefSeq" id="WP_318063874.1">
    <property type="nucleotide sequence ID" value="NZ_JAWONS010000124.1"/>
</dbReference>
<keyword evidence="2" id="KW-1185">Reference proteome</keyword>
<comment type="caution">
    <text evidence="1">The sequence shown here is derived from an EMBL/GenBank/DDBJ whole genome shotgun (WGS) entry which is preliminary data.</text>
</comment>
<organism evidence="1 2">
    <name type="scientific">Clostridium boliviensis</name>
    <dbReference type="NCBI Taxonomy" id="318465"/>
    <lineage>
        <taxon>Bacteria</taxon>
        <taxon>Bacillati</taxon>
        <taxon>Bacillota</taxon>
        <taxon>Clostridia</taxon>
        <taxon>Eubacteriales</taxon>
        <taxon>Clostridiaceae</taxon>
        <taxon>Clostridium</taxon>
    </lineage>
</organism>
<evidence type="ECO:0000313" key="1">
    <source>
        <dbReference type="EMBL" id="MDW2797625.1"/>
    </source>
</evidence>
<evidence type="ECO:0000313" key="2">
    <source>
        <dbReference type="Proteomes" id="UP001276854"/>
    </source>
</evidence>
<dbReference type="Proteomes" id="UP001276854">
    <property type="component" value="Unassembled WGS sequence"/>
</dbReference>